<dbReference type="PANTHER" id="PTHR13627:SF31">
    <property type="entry name" value="RIBITOL 5-PHOSPHATE TRANSFERASE FKRP"/>
    <property type="match status" value="1"/>
</dbReference>
<dbReference type="SUPFAM" id="SSF53335">
    <property type="entry name" value="S-adenosyl-L-methionine-dependent methyltransferases"/>
    <property type="match status" value="1"/>
</dbReference>
<dbReference type="Proteomes" id="UP000198832">
    <property type="component" value="Unassembled WGS sequence"/>
</dbReference>
<name>A0A1I1I3H4_9ACTN</name>
<dbReference type="PANTHER" id="PTHR13627">
    <property type="entry name" value="FUKUTIN RELATED PROTEIN"/>
    <property type="match status" value="1"/>
</dbReference>
<dbReference type="RefSeq" id="WP_091122350.1">
    <property type="nucleotide sequence ID" value="NZ_FOLB01000005.1"/>
</dbReference>
<accession>A0A1I1I3H4</accession>
<protein>
    <recommendedName>
        <fullName evidence="3">Tellurite resistance protein TehB</fullName>
    </recommendedName>
</protein>
<dbReference type="AlphaFoldDB" id="A0A1I1I3H4"/>
<dbReference type="STRING" id="574651.SAMN04487968_10538"/>
<proteinExistence type="predicted"/>
<reference evidence="1 2" key="1">
    <citation type="submission" date="2016-10" db="EMBL/GenBank/DDBJ databases">
        <authorList>
            <person name="de Groot N.N."/>
        </authorList>
    </citation>
    <scope>NUCLEOTIDE SEQUENCE [LARGE SCALE GENOMIC DNA]</scope>
    <source>
        <strain evidence="1 2">CGMCC 1.7056</strain>
    </source>
</reference>
<sequence>MTVEITDSHLSLKGTTGRTLLVHFDDQHIWTFTGPRAEWPHVLSPYLDGSTRVRVTDTDGNTHCDVEHAFGSGEGRVRFADEAGHPYAVDKMGHLTRSFSSTTDETKHEILEATQVVLRELNERCGVEAYLGYGALLGAVREGGMIAHDTDTDLCYFSRHGDPVDIIRESYRIERELKLLGWDVLRMSAADLKVVWPLQDGRRIHIDVFVSFVIGGELYILGEKRGRFDLDDLLPLGTVTLDGHEFAAPRHPEAMLVYLYGEGWRVPDPGFVAVADPLTKTRLDGWFRGFRQGMSGWTPLLRGTAGPRSPVPTDGSDFAAWVHRQIGPDDAVLDLGAGNGRDSVWFARQGHSVRSSDYSRRSAVEVRAALDASGVKGVRIKQVILNETRHVLHLVAVLARRPHHIYARQLVGCLDEPARENLFRLGASVLRGGQSMWLEFAVRHGVALAPEPAGLVERVDVDVLTAEIERSGGRVEHLEIAPGVDMFDNPDPAVARMRVTWPAVRTAGLTGGPTDDNEESV</sequence>
<gene>
    <name evidence="1" type="ORF">SAMN04487968_10538</name>
</gene>
<dbReference type="Gene3D" id="3.40.50.150">
    <property type="entry name" value="Vaccinia Virus protein VP39"/>
    <property type="match status" value="1"/>
</dbReference>
<dbReference type="OrthoDB" id="3780655at2"/>
<evidence type="ECO:0008006" key="3">
    <source>
        <dbReference type="Google" id="ProtNLM"/>
    </source>
</evidence>
<dbReference type="InterPro" id="IPR029063">
    <property type="entry name" value="SAM-dependent_MTases_sf"/>
</dbReference>
<evidence type="ECO:0000313" key="1">
    <source>
        <dbReference type="EMBL" id="SFC28223.1"/>
    </source>
</evidence>
<dbReference type="EMBL" id="FOLB01000005">
    <property type="protein sequence ID" value="SFC28223.1"/>
    <property type="molecule type" value="Genomic_DNA"/>
</dbReference>
<organism evidence="1 2">
    <name type="scientific">Nocardioides terrae</name>
    <dbReference type="NCBI Taxonomy" id="574651"/>
    <lineage>
        <taxon>Bacteria</taxon>
        <taxon>Bacillati</taxon>
        <taxon>Actinomycetota</taxon>
        <taxon>Actinomycetes</taxon>
        <taxon>Propionibacteriales</taxon>
        <taxon>Nocardioidaceae</taxon>
        <taxon>Nocardioides</taxon>
    </lineage>
</organism>
<dbReference type="InterPro" id="IPR052613">
    <property type="entry name" value="LicD_transferase"/>
</dbReference>
<keyword evidence="2" id="KW-1185">Reference proteome</keyword>
<evidence type="ECO:0000313" key="2">
    <source>
        <dbReference type="Proteomes" id="UP000198832"/>
    </source>
</evidence>